<dbReference type="Proteomes" id="UP001165653">
    <property type="component" value="Unassembled WGS sequence"/>
</dbReference>
<keyword evidence="1" id="KW-0732">Signal</keyword>
<sequence length="116" mass="13188">MKLSFILFVLACAPLAFAQTQLEMNDKAAAEFAKADKELNEVYAKVIGVLDDQAKEMLKRSQRAWVAFRDAEAAFRADAEARWGSMWPLVHEGVRGKLTRERVKALREYLIEEGNK</sequence>
<dbReference type="EMBL" id="JAPDDR010000002">
    <property type="protein sequence ID" value="MCW1912604.1"/>
    <property type="molecule type" value="Genomic_DNA"/>
</dbReference>
<dbReference type="PANTHER" id="PTHR39176">
    <property type="entry name" value="PERIPLASMIC PROTEIN-RELATED"/>
    <property type="match status" value="1"/>
</dbReference>
<feature type="signal peptide" evidence="1">
    <location>
        <begin position="1"/>
        <end position="18"/>
    </location>
</feature>
<name>A0ABT3FYE0_9BACT</name>
<dbReference type="InterPro" id="IPR009739">
    <property type="entry name" value="LprI-like_N"/>
</dbReference>
<feature type="chain" id="PRO_5045330041" evidence="1">
    <location>
        <begin position="19"/>
        <end position="116"/>
    </location>
</feature>
<reference evidence="3" key="1">
    <citation type="submission" date="2022-10" db="EMBL/GenBank/DDBJ databases">
        <title>Luteolibacter sp. GHJ8, whole genome shotgun sequencing project.</title>
        <authorList>
            <person name="Zhao G."/>
            <person name="Shen L."/>
        </authorList>
    </citation>
    <scope>NUCLEOTIDE SEQUENCE</scope>
    <source>
        <strain evidence="3">GHJ8</strain>
    </source>
</reference>
<comment type="caution">
    <text evidence="3">The sequence shown here is derived from an EMBL/GenBank/DDBJ whole genome shotgun (WGS) entry which is preliminary data.</text>
</comment>
<accession>A0ABT3FYE0</accession>
<gene>
    <name evidence="3" type="ORF">OJ996_03395</name>
</gene>
<keyword evidence="4" id="KW-1185">Reference proteome</keyword>
<organism evidence="3 4">
    <name type="scientific">Luteolibacter rhizosphaerae</name>
    <dbReference type="NCBI Taxonomy" id="2989719"/>
    <lineage>
        <taxon>Bacteria</taxon>
        <taxon>Pseudomonadati</taxon>
        <taxon>Verrucomicrobiota</taxon>
        <taxon>Verrucomicrobiia</taxon>
        <taxon>Verrucomicrobiales</taxon>
        <taxon>Verrucomicrobiaceae</taxon>
        <taxon>Luteolibacter</taxon>
    </lineage>
</organism>
<dbReference type="PANTHER" id="PTHR39176:SF1">
    <property type="entry name" value="PERIPLASMIC PROTEIN"/>
    <property type="match status" value="1"/>
</dbReference>
<dbReference type="Gene3D" id="1.20.1270.180">
    <property type="match status" value="1"/>
</dbReference>
<protein>
    <submittedName>
        <fullName evidence="3">Lysozyme inhibitor LprI family protein</fullName>
    </submittedName>
</protein>
<evidence type="ECO:0000313" key="3">
    <source>
        <dbReference type="EMBL" id="MCW1912604.1"/>
    </source>
</evidence>
<proteinExistence type="predicted"/>
<dbReference type="RefSeq" id="WP_264511172.1">
    <property type="nucleotide sequence ID" value="NZ_JAPDDR010000002.1"/>
</dbReference>
<evidence type="ECO:0000313" key="4">
    <source>
        <dbReference type="Proteomes" id="UP001165653"/>
    </source>
</evidence>
<dbReference type="Pfam" id="PF07007">
    <property type="entry name" value="LprI"/>
    <property type="match status" value="1"/>
</dbReference>
<feature type="domain" description="Lysozyme inhibitor LprI-like N-terminal" evidence="2">
    <location>
        <begin position="18"/>
        <end position="106"/>
    </location>
</feature>
<evidence type="ECO:0000259" key="2">
    <source>
        <dbReference type="Pfam" id="PF07007"/>
    </source>
</evidence>
<evidence type="ECO:0000256" key="1">
    <source>
        <dbReference type="SAM" id="SignalP"/>
    </source>
</evidence>